<evidence type="ECO:0000256" key="6">
    <source>
        <dbReference type="ARBA" id="ARBA00022692"/>
    </source>
</evidence>
<keyword evidence="6 12" id="KW-0812">Transmembrane</keyword>
<dbReference type="SUPFAM" id="SSF53756">
    <property type="entry name" value="UDP-Glycosyltransferase/glycogen phosphorylase"/>
    <property type="match status" value="1"/>
</dbReference>
<evidence type="ECO:0000256" key="9">
    <source>
        <dbReference type="ARBA" id="ARBA00023136"/>
    </source>
</evidence>
<dbReference type="Pfam" id="PF13439">
    <property type="entry name" value="Glyco_transf_4"/>
    <property type="match status" value="1"/>
</dbReference>
<evidence type="ECO:0000256" key="1">
    <source>
        <dbReference type="ARBA" id="ARBA00003142"/>
    </source>
</evidence>
<evidence type="ECO:0000256" key="4">
    <source>
        <dbReference type="ARBA" id="ARBA00022676"/>
    </source>
</evidence>
<feature type="domain" description="Glycosyl transferase family 1" evidence="13">
    <location>
        <begin position="219"/>
        <end position="410"/>
    </location>
</feature>
<evidence type="ECO:0000256" key="3">
    <source>
        <dbReference type="ARBA" id="ARBA00004922"/>
    </source>
</evidence>
<comment type="pathway">
    <text evidence="3 12">Protein modification; protein glycosylation.</text>
</comment>
<evidence type="ECO:0000256" key="10">
    <source>
        <dbReference type="ARBA" id="ARBA00045103"/>
    </source>
</evidence>
<evidence type="ECO:0000313" key="15">
    <source>
        <dbReference type="EMBL" id="KAG7285543.1"/>
    </source>
</evidence>
<comment type="catalytic activity">
    <reaction evidence="11 12">
        <text>an alpha-D-Man-(1-&gt;3)-beta-D-Man-(1-&gt;4)-beta-D-GlcNAc-(1-&gt;4)-alpha-D-GlcNAc-diphospho-di-trans,poly-cis-dolichol + GDP-alpha-D-mannose = an alpha-D-Man-(1-&gt;3)-[alpha-D-Man-(1-&gt;6)]-beta-D-Man-(1-&gt;4)-beta-D-GlcNAc-(1-&gt;4)-alpha-D-GlcNAc-diphospho-di-trans,poly-cis-dolichol + GDP + H(+)</text>
        <dbReference type="Rhea" id="RHEA:29519"/>
        <dbReference type="Rhea" id="RHEA-COMP:19513"/>
        <dbReference type="Rhea" id="RHEA-COMP:19515"/>
        <dbReference type="ChEBI" id="CHEBI:15378"/>
        <dbReference type="ChEBI" id="CHEBI:57527"/>
        <dbReference type="ChEBI" id="CHEBI:58189"/>
        <dbReference type="ChEBI" id="CHEBI:132510"/>
        <dbReference type="ChEBI" id="CHEBI:132511"/>
        <dbReference type="EC" id="2.4.1.257"/>
    </reaction>
    <physiologicalReaction direction="left-to-right" evidence="11 12">
        <dbReference type="Rhea" id="RHEA:29520"/>
    </physiologicalReaction>
</comment>
<evidence type="ECO:0000256" key="2">
    <source>
        <dbReference type="ARBA" id="ARBA00004586"/>
    </source>
</evidence>
<gene>
    <name evidence="15" type="primary">ALG2</name>
    <name evidence="15" type="ORF">NEMBOFW57_010172</name>
</gene>
<sequence>MAGDKKRTKTIVFLHPDLGIGGAERLVVDAAVGLQKRGHKVVIFTSHCDPTHCFDEARDGTLDVRVRGNTLVPAALLRRFAILCAILRQLHLILHIALFTSELRDLAPDAFFVDQLSAGLPLLKALSPAAPIFFYCHFPDLLLAQGRARLLKRLYRIPFDALEQWSMASATAIAVNSAFTKSIVTQTWPALAQTKHLHVVYPCIDTSPPSPSPSTSIEPLPWSLTSPILLSINRFERKKNIALALHAFARLPPSRRASAKLVIAGGYDPRVPENVTTHASLEQLAHDLNLRPLTTHTLLSAVTPPHSIAEIDVLFLPSIPHLLKETLLRSARLLLYTPAHEHFGIVPLEAMLRGVPVLAADSGGPRETVVEGVTGWLRDPEDPQQWTDVIDRVLNGLSDAERAAMGAAGEERVRKNFAEGQMAERLEGIFEGMIVENKKKGAREGGVSGLVMVGVVVLGGAVLAAGAAVLISVLWTGR</sequence>
<dbReference type="InterPro" id="IPR001296">
    <property type="entry name" value="Glyco_trans_1"/>
</dbReference>
<evidence type="ECO:0000259" key="13">
    <source>
        <dbReference type="Pfam" id="PF00534"/>
    </source>
</evidence>
<accession>A0AAD4HYE1</accession>
<comment type="subcellular location">
    <subcellularLocation>
        <location evidence="2 12">Endoplasmic reticulum membrane</location>
    </subcellularLocation>
</comment>
<dbReference type="PANTHER" id="PTHR45918:SF1">
    <property type="entry name" value="ALPHA-1,3_1,6-MANNOSYLTRANSFERASE ALG2"/>
    <property type="match status" value="1"/>
</dbReference>
<dbReference type="Proteomes" id="UP001197093">
    <property type="component" value="Unassembled WGS sequence"/>
</dbReference>
<evidence type="ECO:0000256" key="8">
    <source>
        <dbReference type="ARBA" id="ARBA00022989"/>
    </source>
</evidence>
<reference evidence="15" key="1">
    <citation type="submission" date="2023-02" db="EMBL/GenBank/DDBJ databases">
        <authorList>
            <person name="Palmer J.M."/>
        </authorList>
    </citation>
    <scope>NUCLEOTIDE SEQUENCE</scope>
    <source>
        <strain evidence="15">FW57</strain>
    </source>
</reference>
<protein>
    <recommendedName>
        <fullName evidence="12">Alpha-1,3/1,6-mannosyltransferase ALG2</fullName>
        <ecNumber evidence="12">2.4.1.132</ecNumber>
        <ecNumber evidence="12">2.4.1.257</ecNumber>
    </recommendedName>
    <alternativeName>
        <fullName evidence="12">GDP-Man:Man(1)GlcNAc(2)-PP-Dol alpha-1,3-mannosyltransferase</fullName>
    </alternativeName>
</protein>
<evidence type="ECO:0000313" key="16">
    <source>
        <dbReference type="Proteomes" id="UP001197093"/>
    </source>
</evidence>
<comment type="catalytic activity">
    <reaction evidence="10 12">
        <text>a beta-D-Man-(1-&gt;4)-beta-D-GlcNAc-(1-&gt;4)-alpha-D-GlcNAc-diphospho-di-trans,poly-cis-dolichol + GDP-alpha-D-mannose = an alpha-D-Man-(1-&gt;3)-beta-D-Man-(1-&gt;4)-beta-D-GlcNAc-(1-&gt;4)-alpha-D-GlcNAc-diphospho-di-trans,poly-cis-dolichol + GDP + H(+)</text>
        <dbReference type="Rhea" id="RHEA:29515"/>
        <dbReference type="Rhea" id="RHEA-COMP:19511"/>
        <dbReference type="Rhea" id="RHEA-COMP:19513"/>
        <dbReference type="ChEBI" id="CHEBI:15378"/>
        <dbReference type="ChEBI" id="CHEBI:57527"/>
        <dbReference type="ChEBI" id="CHEBI:58189"/>
        <dbReference type="ChEBI" id="CHEBI:58472"/>
        <dbReference type="ChEBI" id="CHEBI:132510"/>
        <dbReference type="EC" id="2.4.1.132"/>
    </reaction>
    <physiologicalReaction direction="left-to-right" evidence="10 12">
        <dbReference type="Rhea" id="RHEA:29516"/>
    </physiologicalReaction>
</comment>
<organism evidence="15 16">
    <name type="scientific">Staphylotrichum longicolle</name>
    <dbReference type="NCBI Taxonomy" id="669026"/>
    <lineage>
        <taxon>Eukaryota</taxon>
        <taxon>Fungi</taxon>
        <taxon>Dikarya</taxon>
        <taxon>Ascomycota</taxon>
        <taxon>Pezizomycotina</taxon>
        <taxon>Sordariomycetes</taxon>
        <taxon>Sordariomycetidae</taxon>
        <taxon>Sordariales</taxon>
        <taxon>Chaetomiaceae</taxon>
        <taxon>Staphylotrichum</taxon>
    </lineage>
</organism>
<feature type="domain" description="Glycosyltransferase subfamily 4-like N-terminal" evidence="14">
    <location>
        <begin position="20"/>
        <end position="207"/>
    </location>
</feature>
<evidence type="ECO:0000256" key="11">
    <source>
        <dbReference type="ARBA" id="ARBA00045104"/>
    </source>
</evidence>
<dbReference type="CDD" id="cd03805">
    <property type="entry name" value="GT4_ALG2-like"/>
    <property type="match status" value="1"/>
</dbReference>
<comment type="similarity">
    <text evidence="12">Belongs to the glycosyltransferase group 1 family.</text>
</comment>
<dbReference type="EC" id="2.4.1.132" evidence="12"/>
<keyword evidence="16" id="KW-1185">Reference proteome</keyword>
<dbReference type="EC" id="2.4.1.257" evidence="12"/>
<keyword evidence="8 12" id="KW-1133">Transmembrane helix</keyword>
<dbReference type="InterPro" id="IPR028098">
    <property type="entry name" value="Glyco_trans_4-like_N"/>
</dbReference>
<dbReference type="Gene3D" id="3.40.50.2000">
    <property type="entry name" value="Glycogen Phosphorylase B"/>
    <property type="match status" value="2"/>
</dbReference>
<keyword evidence="9 12" id="KW-0472">Membrane</keyword>
<evidence type="ECO:0000259" key="14">
    <source>
        <dbReference type="Pfam" id="PF13439"/>
    </source>
</evidence>
<dbReference type="PANTHER" id="PTHR45918">
    <property type="entry name" value="ALPHA-1,3/1,6-MANNOSYLTRANSFERASE ALG2"/>
    <property type="match status" value="1"/>
</dbReference>
<comment type="caution">
    <text evidence="15">The sequence shown here is derived from an EMBL/GenBank/DDBJ whole genome shotgun (WGS) entry which is preliminary data.</text>
</comment>
<evidence type="ECO:0000256" key="12">
    <source>
        <dbReference type="RuleBase" id="RU367136"/>
    </source>
</evidence>
<name>A0AAD4HYE1_9PEZI</name>
<keyword evidence="7 12" id="KW-0256">Endoplasmic reticulum</keyword>
<keyword evidence="4 12" id="KW-0328">Glycosyltransferase</keyword>
<dbReference type="Pfam" id="PF00534">
    <property type="entry name" value="Glycos_transf_1"/>
    <property type="match status" value="1"/>
</dbReference>
<comment type="function">
    <text evidence="1 12">Mannosylates Man(2)GlcNAc(2)-dolichol diphosphate and Man(1)GlcNAc(2)-dolichol diphosphate to form Man(3)GlcNAc(2)-dolichol diphosphate.</text>
</comment>
<dbReference type="GO" id="GO:0005789">
    <property type="term" value="C:endoplasmic reticulum membrane"/>
    <property type="evidence" value="ECO:0007669"/>
    <property type="project" value="UniProtKB-SubCell"/>
</dbReference>
<proteinExistence type="inferred from homology"/>
<dbReference type="AlphaFoldDB" id="A0AAD4HYE1"/>
<dbReference type="GO" id="GO:0102704">
    <property type="term" value="F:GDP-Man:Man(2)GlcNAc(2)-PP-Dol alpha-1,6-mannosyltransferase activity"/>
    <property type="evidence" value="ECO:0007669"/>
    <property type="project" value="UniProtKB-UniRule"/>
</dbReference>
<dbReference type="GO" id="GO:0004378">
    <property type="term" value="F:GDP-Man:Man(1)GlcNAc(2)-PP-Dol alpha-1,3-mannosyltransferase activity"/>
    <property type="evidence" value="ECO:0007669"/>
    <property type="project" value="UniProtKB-UniRule"/>
</dbReference>
<evidence type="ECO:0000256" key="7">
    <source>
        <dbReference type="ARBA" id="ARBA00022824"/>
    </source>
</evidence>
<dbReference type="EMBL" id="JAHCVI010000005">
    <property type="protein sequence ID" value="KAG7285543.1"/>
    <property type="molecule type" value="Genomic_DNA"/>
</dbReference>
<keyword evidence="5 12" id="KW-0808">Transferase</keyword>
<evidence type="ECO:0000256" key="5">
    <source>
        <dbReference type="ARBA" id="ARBA00022679"/>
    </source>
</evidence>
<feature type="transmembrane region" description="Helical" evidence="12">
    <location>
        <begin position="447"/>
        <end position="475"/>
    </location>
</feature>
<dbReference type="InterPro" id="IPR027054">
    <property type="entry name" value="ALG2"/>
</dbReference>